<dbReference type="AlphaFoldDB" id="A0A381XL31"/>
<proteinExistence type="predicted"/>
<protein>
    <submittedName>
        <fullName evidence="1">Uncharacterized protein</fullName>
    </submittedName>
</protein>
<reference evidence="1" key="1">
    <citation type="submission" date="2018-05" db="EMBL/GenBank/DDBJ databases">
        <authorList>
            <person name="Lanie J.A."/>
            <person name="Ng W.-L."/>
            <person name="Kazmierczak K.M."/>
            <person name="Andrzejewski T.M."/>
            <person name="Davidsen T.M."/>
            <person name="Wayne K.J."/>
            <person name="Tettelin H."/>
            <person name="Glass J.I."/>
            <person name="Rusch D."/>
            <person name="Podicherti R."/>
            <person name="Tsui H.-C.T."/>
            <person name="Winkler M.E."/>
        </authorList>
    </citation>
    <scope>NUCLEOTIDE SEQUENCE</scope>
</reference>
<name>A0A381XL31_9ZZZZ</name>
<dbReference type="EMBL" id="UINC01015526">
    <property type="protein sequence ID" value="SVA65310.1"/>
    <property type="molecule type" value="Genomic_DNA"/>
</dbReference>
<accession>A0A381XL31</accession>
<organism evidence="1">
    <name type="scientific">marine metagenome</name>
    <dbReference type="NCBI Taxonomy" id="408172"/>
    <lineage>
        <taxon>unclassified sequences</taxon>
        <taxon>metagenomes</taxon>
        <taxon>ecological metagenomes</taxon>
    </lineage>
</organism>
<evidence type="ECO:0000313" key="1">
    <source>
        <dbReference type="EMBL" id="SVA65310.1"/>
    </source>
</evidence>
<gene>
    <name evidence="1" type="ORF">METZ01_LOCUS118164</name>
</gene>
<sequence>MRNTRCNLNLQQFLLCLIRHTFHANRRIVIAHLIIYTNGSNTQMKLEQTLRIYFPYSWRISVHPQFYTRYKLRRSKYLNINHAYHVTMLLDRHYVQKVNDSPDSAIHNTFSHFAAFFIVAVTKRFNVDRVF</sequence>